<accession>A0A840YSY4</accession>
<dbReference type="RefSeq" id="WP_184091545.1">
    <property type="nucleotide sequence ID" value="NZ_JACIJF010000025.1"/>
</dbReference>
<evidence type="ECO:0000256" key="1">
    <source>
        <dbReference type="SAM" id="SignalP"/>
    </source>
</evidence>
<evidence type="ECO:0000313" key="2">
    <source>
        <dbReference type="EMBL" id="MBB5712767.1"/>
    </source>
</evidence>
<gene>
    <name evidence="2" type="ORF">FHT02_004028</name>
</gene>
<reference evidence="2 3" key="1">
    <citation type="submission" date="2020-08" db="EMBL/GenBank/DDBJ databases">
        <title>Genomic Encyclopedia of Type Strains, Phase IV (KMG-IV): sequencing the most valuable type-strain genomes for metagenomic binning, comparative biology and taxonomic classification.</title>
        <authorList>
            <person name="Goeker M."/>
        </authorList>
    </citation>
    <scope>NUCLEOTIDE SEQUENCE [LARGE SCALE GENOMIC DNA]</scope>
    <source>
        <strain evidence="2 3">DSM 26736</strain>
    </source>
</reference>
<name>A0A840YSY4_9SPHN</name>
<comment type="caution">
    <text evidence="2">The sequence shown here is derived from an EMBL/GenBank/DDBJ whole genome shotgun (WGS) entry which is preliminary data.</text>
</comment>
<proteinExistence type="predicted"/>
<protein>
    <submittedName>
        <fullName evidence="2">Uncharacterized protein</fullName>
    </submittedName>
</protein>
<dbReference type="EMBL" id="JACIJF010000025">
    <property type="protein sequence ID" value="MBB5712767.1"/>
    <property type="molecule type" value="Genomic_DNA"/>
</dbReference>
<keyword evidence="1" id="KW-0732">Signal</keyword>
<keyword evidence="3" id="KW-1185">Reference proteome</keyword>
<dbReference type="AlphaFoldDB" id="A0A840YSY4"/>
<organism evidence="2 3">
    <name type="scientific">Sphingomonas xinjiangensis</name>
    <dbReference type="NCBI Taxonomy" id="643568"/>
    <lineage>
        <taxon>Bacteria</taxon>
        <taxon>Pseudomonadati</taxon>
        <taxon>Pseudomonadota</taxon>
        <taxon>Alphaproteobacteria</taxon>
        <taxon>Sphingomonadales</taxon>
        <taxon>Sphingomonadaceae</taxon>
        <taxon>Sphingomonas</taxon>
    </lineage>
</organism>
<dbReference type="Proteomes" id="UP000527143">
    <property type="component" value="Unassembled WGS sequence"/>
</dbReference>
<feature type="signal peptide" evidence="1">
    <location>
        <begin position="1"/>
        <end position="18"/>
    </location>
</feature>
<feature type="chain" id="PRO_5032582902" evidence="1">
    <location>
        <begin position="19"/>
        <end position="115"/>
    </location>
</feature>
<sequence length="115" mass="12637">MRSLMALAVAFVPAVAYAQSGDTQGEAMPYSQSDVPSTPATDRLIVAFTGQRQTREQVAQDAGIEPMGRIGRRIQNRVQTRIRNRVDRYYDPQANAASPFAVAGEQARIAGRRSR</sequence>
<evidence type="ECO:0000313" key="3">
    <source>
        <dbReference type="Proteomes" id="UP000527143"/>
    </source>
</evidence>